<dbReference type="Pfam" id="PF01594">
    <property type="entry name" value="AI-2E_transport"/>
    <property type="match status" value="1"/>
</dbReference>
<sequence length="385" mass="40793">MRSTPDARPGRGMNRPVVRPGHRRNQTVPVPPAMLPRGALVLLGCACLVVVVAGLRWVSDLIGPVFLGLMLVVTVSPLTGWLRRRRVPGWLAALATVLVIYAILVALGAALAVSVTELIDLMPTYAQQFSDLRDAIVNGLGSLGVSTEQARTAVGAANPESVLHAIGWLFGGLAAVLSNTLFLAAVLLFMCLDAVEFPARLRIVVGERPQVVAALRSFAGGTRRYLVVCTVFGLIVAVFDTLLLWALGVPLPLLWGLLSFITNYIPNIGFVIGVIPPALLGLLQGGPQLMITVIVLYCLVNFIIQSVIQPKVVGDAVGLSTTISFLALIFWAWVLGGLGALLAIPLTLLAKGLLVDIDPSTRWMNVLLADSPAQDEAPAAPAPRP</sequence>
<proteinExistence type="inferred from homology"/>
<evidence type="ECO:0000256" key="5">
    <source>
        <dbReference type="ARBA" id="ARBA00023136"/>
    </source>
</evidence>
<feature type="transmembrane region" description="Helical" evidence="7">
    <location>
        <begin position="253"/>
        <end position="282"/>
    </location>
</feature>
<dbReference type="EMBL" id="CP126980">
    <property type="protein sequence ID" value="WIM98405.1"/>
    <property type="molecule type" value="Genomic_DNA"/>
</dbReference>
<comment type="subcellular location">
    <subcellularLocation>
        <location evidence="1">Membrane</location>
        <topology evidence="1">Multi-pass membrane protein</topology>
    </subcellularLocation>
</comment>
<reference evidence="8 9" key="1">
    <citation type="submission" date="2023-06" db="EMBL/GenBank/DDBJ databases">
        <authorList>
            <person name="Yushchuk O."/>
            <person name="Binda E."/>
            <person name="Ruckert-Reed C."/>
            <person name="Fedorenko V."/>
            <person name="Kalinowski J."/>
            <person name="Marinelli F."/>
        </authorList>
    </citation>
    <scope>NUCLEOTIDE SEQUENCE [LARGE SCALE GENOMIC DNA]</scope>
    <source>
        <strain evidence="8 9">NRRL 3884</strain>
    </source>
</reference>
<accession>A0ABY8WNE8</accession>
<feature type="transmembrane region" description="Helical" evidence="7">
    <location>
        <begin position="328"/>
        <end position="354"/>
    </location>
</feature>
<feature type="transmembrane region" description="Helical" evidence="7">
    <location>
        <begin position="168"/>
        <end position="192"/>
    </location>
</feature>
<dbReference type="InterPro" id="IPR002549">
    <property type="entry name" value="AI-2E-like"/>
</dbReference>
<evidence type="ECO:0000313" key="8">
    <source>
        <dbReference type="EMBL" id="WIM98405.1"/>
    </source>
</evidence>
<feature type="transmembrane region" description="Helical" evidence="7">
    <location>
        <begin position="289"/>
        <end position="308"/>
    </location>
</feature>
<gene>
    <name evidence="8" type="ORF">ACTOB_002005</name>
</gene>
<evidence type="ECO:0000256" key="3">
    <source>
        <dbReference type="ARBA" id="ARBA00022692"/>
    </source>
</evidence>
<dbReference type="RefSeq" id="WP_284919788.1">
    <property type="nucleotide sequence ID" value="NZ_CP126980.1"/>
</dbReference>
<evidence type="ECO:0000313" key="9">
    <source>
        <dbReference type="Proteomes" id="UP001240150"/>
    </source>
</evidence>
<evidence type="ECO:0000256" key="1">
    <source>
        <dbReference type="ARBA" id="ARBA00004141"/>
    </source>
</evidence>
<evidence type="ECO:0000256" key="6">
    <source>
        <dbReference type="SAM" id="MobiDB-lite"/>
    </source>
</evidence>
<evidence type="ECO:0000256" key="7">
    <source>
        <dbReference type="SAM" id="Phobius"/>
    </source>
</evidence>
<dbReference type="PANTHER" id="PTHR21716">
    <property type="entry name" value="TRANSMEMBRANE PROTEIN"/>
    <property type="match status" value="1"/>
</dbReference>
<comment type="similarity">
    <text evidence="2">Belongs to the autoinducer-2 exporter (AI-2E) (TC 2.A.86) family.</text>
</comment>
<keyword evidence="3 7" id="KW-0812">Transmembrane</keyword>
<evidence type="ECO:0000256" key="4">
    <source>
        <dbReference type="ARBA" id="ARBA00022989"/>
    </source>
</evidence>
<organism evidence="8 9">
    <name type="scientific">Actinoplanes oblitus</name>
    <dbReference type="NCBI Taxonomy" id="3040509"/>
    <lineage>
        <taxon>Bacteria</taxon>
        <taxon>Bacillati</taxon>
        <taxon>Actinomycetota</taxon>
        <taxon>Actinomycetes</taxon>
        <taxon>Micromonosporales</taxon>
        <taxon>Micromonosporaceae</taxon>
        <taxon>Actinoplanes</taxon>
    </lineage>
</organism>
<keyword evidence="9" id="KW-1185">Reference proteome</keyword>
<keyword evidence="5 7" id="KW-0472">Membrane</keyword>
<dbReference type="PANTHER" id="PTHR21716:SF64">
    <property type="entry name" value="AI-2 TRANSPORT PROTEIN TQSA"/>
    <property type="match status" value="1"/>
</dbReference>
<feature type="transmembrane region" description="Helical" evidence="7">
    <location>
        <begin position="61"/>
        <end position="82"/>
    </location>
</feature>
<evidence type="ECO:0000256" key="2">
    <source>
        <dbReference type="ARBA" id="ARBA00009773"/>
    </source>
</evidence>
<dbReference type="Proteomes" id="UP001240150">
    <property type="component" value="Chromosome"/>
</dbReference>
<feature type="transmembrane region" description="Helical" evidence="7">
    <location>
        <begin position="34"/>
        <end position="55"/>
    </location>
</feature>
<feature type="transmembrane region" description="Helical" evidence="7">
    <location>
        <begin position="225"/>
        <end position="247"/>
    </location>
</feature>
<feature type="region of interest" description="Disordered" evidence="6">
    <location>
        <begin position="1"/>
        <end position="25"/>
    </location>
</feature>
<keyword evidence="4 7" id="KW-1133">Transmembrane helix</keyword>
<feature type="transmembrane region" description="Helical" evidence="7">
    <location>
        <begin position="89"/>
        <end position="113"/>
    </location>
</feature>
<protein>
    <submittedName>
        <fullName evidence="8">AI-2E family transporter</fullName>
    </submittedName>
</protein>
<name>A0ABY8WNE8_9ACTN</name>